<dbReference type="Pfam" id="PF00854">
    <property type="entry name" value="PTR2"/>
    <property type="match status" value="2"/>
</dbReference>
<dbReference type="GO" id="GO:0022857">
    <property type="term" value="F:transmembrane transporter activity"/>
    <property type="evidence" value="ECO:0007669"/>
    <property type="project" value="InterPro"/>
</dbReference>
<comment type="subcellular location">
    <subcellularLocation>
        <location evidence="1">Membrane</location>
        <topology evidence="1">Multi-pass membrane protein</topology>
    </subcellularLocation>
</comment>
<dbReference type="PANTHER" id="PTHR11654">
    <property type="entry name" value="OLIGOPEPTIDE TRANSPORTER-RELATED"/>
    <property type="match status" value="1"/>
</dbReference>
<feature type="transmembrane region" description="Helical" evidence="6">
    <location>
        <begin position="321"/>
        <end position="339"/>
    </location>
</feature>
<dbReference type="GO" id="GO:0016020">
    <property type="term" value="C:membrane"/>
    <property type="evidence" value="ECO:0007669"/>
    <property type="project" value="UniProtKB-SubCell"/>
</dbReference>
<feature type="transmembrane region" description="Helical" evidence="6">
    <location>
        <begin position="106"/>
        <end position="124"/>
    </location>
</feature>
<feature type="transmembrane region" description="Helical" evidence="6">
    <location>
        <begin position="422"/>
        <end position="446"/>
    </location>
</feature>
<dbReference type="Proteomes" id="UP000237347">
    <property type="component" value="Unassembled WGS sequence"/>
</dbReference>
<feature type="transmembrane region" description="Helical" evidence="6">
    <location>
        <begin position="157"/>
        <end position="176"/>
    </location>
</feature>
<dbReference type="AlphaFoldDB" id="A0AAW0LDQ0"/>
<keyword evidence="3 6" id="KW-0812">Transmembrane</keyword>
<evidence type="ECO:0000256" key="5">
    <source>
        <dbReference type="ARBA" id="ARBA00023136"/>
    </source>
</evidence>
<dbReference type="InterPro" id="IPR018456">
    <property type="entry name" value="PTR2_symporter_CS"/>
</dbReference>
<dbReference type="SUPFAM" id="SSF103473">
    <property type="entry name" value="MFS general substrate transporter"/>
    <property type="match status" value="1"/>
</dbReference>
<feature type="transmembrane region" description="Helical" evidence="6">
    <location>
        <begin position="344"/>
        <end position="361"/>
    </location>
</feature>
<comment type="caution">
    <text evidence="7">The sequence shown here is derived from an EMBL/GenBank/DDBJ whole genome shotgun (WGS) entry which is preliminary data.</text>
</comment>
<protein>
    <submittedName>
        <fullName evidence="7">Protein nrt1/ ptr family 6.2</fullName>
    </submittedName>
</protein>
<evidence type="ECO:0000313" key="8">
    <source>
        <dbReference type="Proteomes" id="UP000237347"/>
    </source>
</evidence>
<feature type="transmembrane region" description="Helical" evidence="6">
    <location>
        <begin position="381"/>
        <end position="401"/>
    </location>
</feature>
<dbReference type="Gene3D" id="1.20.1250.20">
    <property type="entry name" value="MFS general substrate transporter like domains"/>
    <property type="match status" value="2"/>
</dbReference>
<evidence type="ECO:0000256" key="2">
    <source>
        <dbReference type="ARBA" id="ARBA00005982"/>
    </source>
</evidence>
<reference evidence="7 8" key="1">
    <citation type="journal article" date="2018" name="Sci. Data">
        <title>The draft genome sequence of cork oak.</title>
        <authorList>
            <person name="Ramos A.M."/>
            <person name="Usie A."/>
            <person name="Barbosa P."/>
            <person name="Barros P.M."/>
            <person name="Capote T."/>
            <person name="Chaves I."/>
            <person name="Simoes F."/>
            <person name="Abreu I."/>
            <person name="Carrasquinho I."/>
            <person name="Faro C."/>
            <person name="Guimaraes J.B."/>
            <person name="Mendonca D."/>
            <person name="Nobrega F."/>
            <person name="Rodrigues L."/>
            <person name="Saibo N.J.M."/>
            <person name="Varela M.C."/>
            <person name="Egas C."/>
            <person name="Matos J."/>
            <person name="Miguel C.M."/>
            <person name="Oliveira M.M."/>
            <person name="Ricardo C.P."/>
            <person name="Goncalves S."/>
        </authorList>
    </citation>
    <scope>NUCLEOTIDE SEQUENCE [LARGE SCALE GENOMIC DNA]</scope>
    <source>
        <strain evidence="8">cv. HL8</strain>
    </source>
</reference>
<proteinExistence type="inferred from homology"/>
<evidence type="ECO:0000313" key="7">
    <source>
        <dbReference type="EMBL" id="KAK7849435.1"/>
    </source>
</evidence>
<feature type="transmembrane region" description="Helical" evidence="6">
    <location>
        <begin position="63"/>
        <end position="86"/>
    </location>
</feature>
<dbReference type="EMBL" id="PKMF04000114">
    <property type="protein sequence ID" value="KAK7849435.1"/>
    <property type="molecule type" value="Genomic_DNA"/>
</dbReference>
<dbReference type="GO" id="GO:0006857">
    <property type="term" value="P:oligopeptide transport"/>
    <property type="evidence" value="ECO:0007669"/>
    <property type="project" value="InterPro"/>
</dbReference>
<name>A0AAW0LDQ0_QUESU</name>
<organism evidence="7 8">
    <name type="scientific">Quercus suber</name>
    <name type="common">Cork oak</name>
    <dbReference type="NCBI Taxonomy" id="58331"/>
    <lineage>
        <taxon>Eukaryota</taxon>
        <taxon>Viridiplantae</taxon>
        <taxon>Streptophyta</taxon>
        <taxon>Embryophyta</taxon>
        <taxon>Tracheophyta</taxon>
        <taxon>Spermatophyta</taxon>
        <taxon>Magnoliopsida</taxon>
        <taxon>eudicotyledons</taxon>
        <taxon>Gunneridae</taxon>
        <taxon>Pentapetalae</taxon>
        <taxon>rosids</taxon>
        <taxon>fabids</taxon>
        <taxon>Fagales</taxon>
        <taxon>Fagaceae</taxon>
        <taxon>Quercus</taxon>
    </lineage>
</organism>
<feature type="transmembrane region" description="Helical" evidence="6">
    <location>
        <begin position="466"/>
        <end position="490"/>
    </location>
</feature>
<evidence type="ECO:0000256" key="1">
    <source>
        <dbReference type="ARBA" id="ARBA00004141"/>
    </source>
</evidence>
<keyword evidence="5 6" id="KW-0472">Membrane</keyword>
<evidence type="ECO:0000256" key="6">
    <source>
        <dbReference type="SAM" id="Phobius"/>
    </source>
</evidence>
<feature type="transmembrane region" description="Helical" evidence="6">
    <location>
        <begin position="37"/>
        <end position="56"/>
    </location>
</feature>
<dbReference type="InterPro" id="IPR000109">
    <property type="entry name" value="POT_fam"/>
</dbReference>
<sequence length="657" mass="71258">MASIEMCERLSSMAIIVNLVTYLVDTMHMTSASASNFASTSGGTSYLLCLFGGIVADSFLGRYWTIAIAAVIHAGGTCLLAISTALPNLRPPPCDPALSNKCVKANSLQMGIFTIAVYLTNIGMGGIKSSVPGLGTDQFDLKDAKESAQMARFFDRFHFVTNLGTLLAVTVLVYIQDEVGRSWAYGICAASMILAILVFVLGTKRHRHKKRFGTPILQILQVIVAAVMKRKTPFPSNVSALYEDPSQESIICHTDKFRVDSGTPNPWRLCTVTRVEKVKMLVKLLPIWATTIIFWTIHAQLASFSVQQAATMDRSIGKFQIPPASLYAFFVVAIIITLATLQKIGLGLFFSILGMAAAALVEKRRLLVVKANRGTVTTLPVSTFFLLPQFILVGIGEAFMLSGELDFFTINAPIGMKAISTGLYLTTTSFGMFFSTILVTILTNYTGRNGGDNWLPPSINDGRLDYFYWLLALLTLINLGFYILCAVRFIPNSTKIVTDMNGGIEMCERLSSMAIIANMVTYFVGTMHLPSASASNFASTSRGTSYLLCLFGGIVADSFIGRYWTIAIAAAIHAEWGTCLLAISTALPNLSPPPCNPALSNKCTEANSPQMGVFTMALYLTNIGIGGIKSSVAGLGTDQFDQKDDKEKAQMAHFFDT</sequence>
<feature type="transmembrane region" description="Helical" evidence="6">
    <location>
        <begin position="510"/>
        <end position="531"/>
    </location>
</feature>
<dbReference type="InterPro" id="IPR036259">
    <property type="entry name" value="MFS_trans_sf"/>
</dbReference>
<feature type="transmembrane region" description="Helical" evidence="6">
    <location>
        <begin position="543"/>
        <end position="560"/>
    </location>
</feature>
<feature type="transmembrane region" description="Helical" evidence="6">
    <location>
        <begin position="12"/>
        <end position="31"/>
    </location>
</feature>
<comment type="similarity">
    <text evidence="2">Belongs to the major facilitator superfamily. Proton-dependent oligopeptide transporter (POT/PTR) (TC 2.A.17) family.</text>
</comment>
<evidence type="ECO:0000256" key="4">
    <source>
        <dbReference type="ARBA" id="ARBA00022989"/>
    </source>
</evidence>
<keyword evidence="4 6" id="KW-1133">Transmembrane helix</keyword>
<accession>A0AAW0LDQ0</accession>
<evidence type="ECO:0000256" key="3">
    <source>
        <dbReference type="ARBA" id="ARBA00022692"/>
    </source>
</evidence>
<feature type="transmembrane region" description="Helical" evidence="6">
    <location>
        <begin position="284"/>
        <end position="301"/>
    </location>
</feature>
<gene>
    <name evidence="7" type="primary">NPF6.2_0</name>
    <name evidence="7" type="ORF">CFP56_003004</name>
</gene>
<keyword evidence="8" id="KW-1185">Reference proteome</keyword>
<dbReference type="PROSITE" id="PS01022">
    <property type="entry name" value="PTR2_1"/>
    <property type="match status" value="1"/>
</dbReference>
<feature type="transmembrane region" description="Helical" evidence="6">
    <location>
        <begin position="182"/>
        <end position="202"/>
    </location>
</feature>